<dbReference type="InterPro" id="IPR008271">
    <property type="entry name" value="Ser/Thr_kinase_AS"/>
</dbReference>
<dbReference type="Pfam" id="PF02775">
    <property type="entry name" value="TPP_enzyme_C"/>
    <property type="match status" value="1"/>
</dbReference>
<dbReference type="EMBL" id="JXJN01013365">
    <property type="status" value="NOT_ANNOTATED_CDS"/>
    <property type="molecule type" value="Genomic_DNA"/>
</dbReference>
<dbReference type="Gene3D" id="3.40.50.970">
    <property type="match status" value="1"/>
</dbReference>
<feature type="domain" description="Protein kinase" evidence="1">
    <location>
        <begin position="7"/>
        <end position="223"/>
    </location>
</feature>
<dbReference type="GO" id="GO:0035556">
    <property type="term" value="P:intracellular signal transduction"/>
    <property type="evidence" value="ECO:0007669"/>
    <property type="project" value="TreeGrafter"/>
</dbReference>
<dbReference type="InterPro" id="IPR011766">
    <property type="entry name" value="TPP_enzyme_TPP-bd"/>
</dbReference>
<name>A0A1B0BFB9_9MUSC</name>
<organism evidence="2 3">
    <name type="scientific">Glossina palpalis gambiensis</name>
    <dbReference type="NCBI Taxonomy" id="67801"/>
    <lineage>
        <taxon>Eukaryota</taxon>
        <taxon>Metazoa</taxon>
        <taxon>Ecdysozoa</taxon>
        <taxon>Arthropoda</taxon>
        <taxon>Hexapoda</taxon>
        <taxon>Insecta</taxon>
        <taxon>Pterygota</taxon>
        <taxon>Neoptera</taxon>
        <taxon>Endopterygota</taxon>
        <taxon>Diptera</taxon>
        <taxon>Brachycera</taxon>
        <taxon>Muscomorpha</taxon>
        <taxon>Hippoboscoidea</taxon>
        <taxon>Glossinidae</taxon>
        <taxon>Glossina</taxon>
    </lineage>
</organism>
<protein>
    <recommendedName>
        <fullName evidence="1">Protein kinase domain-containing protein</fullName>
    </recommendedName>
</protein>
<dbReference type="GO" id="GO:0007200">
    <property type="term" value="P:phospholipase C-activating G protein-coupled receptor signaling pathway"/>
    <property type="evidence" value="ECO:0007669"/>
    <property type="project" value="TreeGrafter"/>
</dbReference>
<dbReference type="Pfam" id="PF00069">
    <property type="entry name" value="Pkinase"/>
    <property type="match status" value="1"/>
</dbReference>
<dbReference type="GO" id="GO:0005829">
    <property type="term" value="C:cytosol"/>
    <property type="evidence" value="ECO:0007669"/>
    <property type="project" value="TreeGrafter"/>
</dbReference>
<dbReference type="GO" id="GO:0005524">
    <property type="term" value="F:ATP binding"/>
    <property type="evidence" value="ECO:0007669"/>
    <property type="project" value="InterPro"/>
</dbReference>
<dbReference type="Proteomes" id="UP000092460">
    <property type="component" value="Unassembled WGS sequence"/>
</dbReference>
<dbReference type="GO" id="GO:0004674">
    <property type="term" value="F:protein serine/threonine kinase activity"/>
    <property type="evidence" value="ECO:0007669"/>
    <property type="project" value="UniProtKB-KW"/>
</dbReference>
<dbReference type="InterPro" id="IPR011009">
    <property type="entry name" value="Kinase-like_dom_sf"/>
</dbReference>
<dbReference type="AlphaFoldDB" id="A0A1B0BFB9"/>
<reference evidence="2" key="2">
    <citation type="submission" date="2020-05" db="UniProtKB">
        <authorList>
            <consortium name="EnsemblMetazoa"/>
        </authorList>
    </citation>
    <scope>IDENTIFICATION</scope>
    <source>
        <strain evidence="2">IAEA</strain>
    </source>
</reference>
<evidence type="ECO:0000313" key="3">
    <source>
        <dbReference type="Proteomes" id="UP000092460"/>
    </source>
</evidence>
<evidence type="ECO:0000259" key="1">
    <source>
        <dbReference type="PROSITE" id="PS50011"/>
    </source>
</evidence>
<dbReference type="InterPro" id="IPR000719">
    <property type="entry name" value="Prot_kinase_dom"/>
</dbReference>
<dbReference type="SUPFAM" id="SSF52518">
    <property type="entry name" value="Thiamin diphosphate-binding fold (THDP-binding)"/>
    <property type="match status" value="1"/>
</dbReference>
<dbReference type="PROSITE" id="PS50011">
    <property type="entry name" value="PROTEIN_KINASE_DOM"/>
    <property type="match status" value="1"/>
</dbReference>
<evidence type="ECO:0000313" key="2">
    <source>
        <dbReference type="EnsemblMetazoa" id="GPPI028236-PA"/>
    </source>
</evidence>
<sequence length="223" mass="25405">MGQLYQIFTDEVLRFGQFGVVYGGLHKKTKREVAIKVIDKLRFPTKQEAQLKNEVAILQGHMLEMILSHKRGRISERVTKFLITQILIALKYLHSENVVHCDLKPENVLLSSDSDFPQVKLCDFGYARIIGEKSFRRSVVGTPAYLDFAVGAALCCRSQKRVICVEDDSAFSFSGMELESIVRYELPIVIIIVNNNGIYGGFDQEMFNNLRSDDDLSQVRVYM</sequence>
<dbReference type="VEuPathDB" id="VectorBase:GPPI028236"/>
<reference evidence="3" key="1">
    <citation type="submission" date="2015-01" db="EMBL/GenBank/DDBJ databases">
        <authorList>
            <person name="Aksoy S."/>
            <person name="Warren W."/>
            <person name="Wilson R.K."/>
        </authorList>
    </citation>
    <scope>NUCLEOTIDE SEQUENCE [LARGE SCALE GENOMIC DNA]</scope>
    <source>
        <strain evidence="3">IAEA</strain>
    </source>
</reference>
<dbReference type="GO" id="GO:0008270">
    <property type="term" value="F:zinc ion binding"/>
    <property type="evidence" value="ECO:0007669"/>
    <property type="project" value="UniProtKB-KW"/>
</dbReference>
<accession>A0A1B0BFB9</accession>
<dbReference type="PROSITE" id="PS00108">
    <property type="entry name" value="PROTEIN_KINASE_ST"/>
    <property type="match status" value="1"/>
</dbReference>
<dbReference type="EnsemblMetazoa" id="GPPI028236-RA">
    <property type="protein sequence ID" value="GPPI028236-PA"/>
    <property type="gene ID" value="GPPI028236"/>
</dbReference>
<dbReference type="PANTHER" id="PTHR22968">
    <property type="entry name" value="PROTEIN KINASE C, MU"/>
    <property type="match status" value="1"/>
</dbReference>
<dbReference type="SUPFAM" id="SSF56112">
    <property type="entry name" value="Protein kinase-like (PK-like)"/>
    <property type="match status" value="1"/>
</dbReference>
<dbReference type="STRING" id="67801.A0A1B0BFB9"/>
<dbReference type="PANTHER" id="PTHR22968:SF24">
    <property type="entry name" value="SERINE_THREONINE-PROTEIN KINASE"/>
    <property type="match status" value="1"/>
</dbReference>
<dbReference type="Gene3D" id="3.30.200.20">
    <property type="entry name" value="Phosphorylase Kinase, domain 1"/>
    <property type="match status" value="1"/>
</dbReference>
<dbReference type="SMART" id="SM00220">
    <property type="entry name" value="S_TKc"/>
    <property type="match status" value="1"/>
</dbReference>
<proteinExistence type="predicted"/>
<dbReference type="GO" id="GO:0030976">
    <property type="term" value="F:thiamine pyrophosphate binding"/>
    <property type="evidence" value="ECO:0007669"/>
    <property type="project" value="InterPro"/>
</dbReference>
<keyword evidence="3" id="KW-1185">Reference proteome</keyword>
<dbReference type="Gene3D" id="1.10.510.10">
    <property type="entry name" value="Transferase(Phosphotransferase) domain 1"/>
    <property type="match status" value="1"/>
</dbReference>
<dbReference type="InterPro" id="IPR029061">
    <property type="entry name" value="THDP-binding"/>
</dbReference>